<organism evidence="1 2">
    <name type="scientific">Globodera pallida</name>
    <name type="common">Potato cyst nematode worm</name>
    <name type="synonym">Heterodera pallida</name>
    <dbReference type="NCBI Taxonomy" id="36090"/>
    <lineage>
        <taxon>Eukaryota</taxon>
        <taxon>Metazoa</taxon>
        <taxon>Ecdysozoa</taxon>
        <taxon>Nematoda</taxon>
        <taxon>Chromadorea</taxon>
        <taxon>Rhabditida</taxon>
        <taxon>Tylenchina</taxon>
        <taxon>Tylenchomorpha</taxon>
        <taxon>Tylenchoidea</taxon>
        <taxon>Heteroderidae</taxon>
        <taxon>Heteroderinae</taxon>
        <taxon>Globodera</taxon>
    </lineage>
</organism>
<reference evidence="1" key="1">
    <citation type="submission" date="2014-05" db="EMBL/GenBank/DDBJ databases">
        <title>The genome and life-stage specific transcriptomes of Globodera pallida elucidate key aspects of plant parasitism by a cyst nematode.</title>
        <authorList>
            <person name="Cotton J.A."/>
            <person name="Lilley C.J."/>
            <person name="Jones L.M."/>
            <person name="Kikuchi T."/>
            <person name="Reid A.J."/>
            <person name="Thorpe P."/>
            <person name="Tsai I.J."/>
            <person name="Beasley H."/>
            <person name="Blok V."/>
            <person name="Cock P.J.A."/>
            <person name="Van den Akker S.E."/>
            <person name="Holroyd N."/>
            <person name="Hunt M."/>
            <person name="Mantelin S."/>
            <person name="Naghra H."/>
            <person name="Pain A."/>
            <person name="Palomares-Rius J.E."/>
            <person name="Zarowiecki M."/>
            <person name="Berriman M."/>
            <person name="Jones J.T."/>
            <person name="Urwin P.E."/>
        </authorList>
    </citation>
    <scope>NUCLEOTIDE SEQUENCE [LARGE SCALE GENOMIC DNA]</scope>
    <source>
        <strain evidence="1">Lindley</strain>
    </source>
</reference>
<dbReference type="AlphaFoldDB" id="A0A183C5T7"/>
<accession>A0A183C5T7</accession>
<name>A0A183C5T7_GLOPA</name>
<sequence length="332" mass="38289">MSSNVIDKEQQQQIKEIFICAEVWLGVFAFLCPFELGLKMALISDRLDGLVDAHFKSRKLLLGSMEIRRADDGNGAQIFNARSGEWQLIPQRPFRGKVMGFKRIEIGYIDQTVIEFLERIRPLLGSSGTNVEMDTDDDQNRSWDIIRQNIWPLVSDNICGLLRLNSVRLGRLRRISPAILRNCATLRSIHSYGLFPEFPAEDNAGASSRQALAKWLITPRGDCLPKILRCDFYQSEMEELKGSFGNASESANFIIKFLTDDGFVSFELKNKRTEEQLTFRRINEDYWLLVRCPIGREEDKWTNWETEAIEWECNSQWNSIEITFEDRDIGTG</sequence>
<keyword evidence="1" id="KW-1185">Reference proteome</keyword>
<evidence type="ECO:0000313" key="2">
    <source>
        <dbReference type="WBParaSite" id="GPLIN_000823200"/>
    </source>
</evidence>
<evidence type="ECO:0000313" key="1">
    <source>
        <dbReference type="Proteomes" id="UP000050741"/>
    </source>
</evidence>
<dbReference type="WBParaSite" id="GPLIN_000823200">
    <property type="protein sequence ID" value="GPLIN_000823200"/>
    <property type="gene ID" value="GPLIN_000823200"/>
</dbReference>
<dbReference type="Proteomes" id="UP000050741">
    <property type="component" value="Unassembled WGS sequence"/>
</dbReference>
<proteinExistence type="predicted"/>
<reference evidence="2" key="2">
    <citation type="submission" date="2016-06" db="UniProtKB">
        <authorList>
            <consortium name="WormBaseParasite"/>
        </authorList>
    </citation>
    <scope>IDENTIFICATION</scope>
</reference>
<protein>
    <submittedName>
        <fullName evidence="2">F-box domain-containing protein</fullName>
    </submittedName>
</protein>